<evidence type="ECO:0000313" key="2">
    <source>
        <dbReference type="EMBL" id="GFU15252.1"/>
    </source>
</evidence>
<comment type="caution">
    <text evidence="2">The sequence shown here is derived from an EMBL/GenBank/DDBJ whole genome shotgun (WGS) entry which is preliminary data.</text>
</comment>
<accession>A0A8X6QA39</accession>
<feature type="compositionally biased region" description="Basic and acidic residues" evidence="1">
    <location>
        <begin position="152"/>
        <end position="161"/>
    </location>
</feature>
<organism evidence="2 3">
    <name type="scientific">Nephila pilipes</name>
    <name type="common">Giant wood spider</name>
    <name type="synonym">Nephila maculata</name>
    <dbReference type="NCBI Taxonomy" id="299642"/>
    <lineage>
        <taxon>Eukaryota</taxon>
        <taxon>Metazoa</taxon>
        <taxon>Ecdysozoa</taxon>
        <taxon>Arthropoda</taxon>
        <taxon>Chelicerata</taxon>
        <taxon>Arachnida</taxon>
        <taxon>Araneae</taxon>
        <taxon>Araneomorphae</taxon>
        <taxon>Entelegynae</taxon>
        <taxon>Araneoidea</taxon>
        <taxon>Nephilidae</taxon>
        <taxon>Nephila</taxon>
    </lineage>
</organism>
<feature type="compositionally biased region" description="Polar residues" evidence="1">
    <location>
        <begin position="140"/>
        <end position="150"/>
    </location>
</feature>
<sequence>MQGTLDGTFLMYFTNFRESKPWQVIPEIRTALKWLQNIHLSFNSQPNASAEKQKQTKQGKREYYVAMKREGKRAGEIPTDKKPVVGSIQVGLVDKGYRWSYEMGTRKSFWGTECGIRHVGCRPPGLTARPILVTPRASLSAANRDSSNAHNHSKEWLSHRP</sequence>
<evidence type="ECO:0000313" key="3">
    <source>
        <dbReference type="Proteomes" id="UP000887013"/>
    </source>
</evidence>
<evidence type="ECO:0000256" key="1">
    <source>
        <dbReference type="SAM" id="MobiDB-lite"/>
    </source>
</evidence>
<keyword evidence="3" id="KW-1185">Reference proteome</keyword>
<dbReference type="Proteomes" id="UP000887013">
    <property type="component" value="Unassembled WGS sequence"/>
</dbReference>
<protein>
    <submittedName>
        <fullName evidence="2">Uncharacterized protein</fullName>
    </submittedName>
</protein>
<dbReference type="EMBL" id="BMAW01030171">
    <property type="protein sequence ID" value="GFU15252.1"/>
    <property type="molecule type" value="Genomic_DNA"/>
</dbReference>
<reference evidence="2" key="1">
    <citation type="submission" date="2020-08" db="EMBL/GenBank/DDBJ databases">
        <title>Multicomponent nature underlies the extraordinary mechanical properties of spider dragline silk.</title>
        <authorList>
            <person name="Kono N."/>
            <person name="Nakamura H."/>
            <person name="Mori M."/>
            <person name="Yoshida Y."/>
            <person name="Ohtoshi R."/>
            <person name="Malay A.D."/>
            <person name="Moran D.A.P."/>
            <person name="Tomita M."/>
            <person name="Numata K."/>
            <person name="Arakawa K."/>
        </authorList>
    </citation>
    <scope>NUCLEOTIDE SEQUENCE</scope>
</reference>
<feature type="region of interest" description="Disordered" evidence="1">
    <location>
        <begin position="137"/>
        <end position="161"/>
    </location>
</feature>
<proteinExistence type="predicted"/>
<name>A0A8X6QA39_NEPPI</name>
<dbReference type="AlphaFoldDB" id="A0A8X6QA39"/>
<gene>
    <name evidence="2" type="ORF">NPIL_197171</name>
</gene>